<evidence type="ECO:0000256" key="9">
    <source>
        <dbReference type="PROSITE-ProRule" id="PRU00076"/>
    </source>
</evidence>
<dbReference type="EMBL" id="NEDP02076713">
    <property type="protein sequence ID" value="OWF35692.1"/>
    <property type="molecule type" value="Genomic_DNA"/>
</dbReference>
<feature type="chain" id="PRO_5012035565" evidence="11">
    <location>
        <begin position="21"/>
        <end position="1314"/>
    </location>
</feature>
<dbReference type="STRING" id="6573.A0A210PGR6"/>
<evidence type="ECO:0000259" key="13">
    <source>
        <dbReference type="PROSITE" id="PS50025"/>
    </source>
</evidence>
<dbReference type="InterPro" id="IPR008979">
    <property type="entry name" value="Galactose-bd-like_sf"/>
</dbReference>
<protein>
    <submittedName>
        <fullName evidence="15">Neurexin-4</fullName>
    </submittedName>
</protein>
<feature type="signal peptide" evidence="11">
    <location>
        <begin position="1"/>
        <end position="20"/>
    </location>
</feature>
<dbReference type="Pfam" id="PF02210">
    <property type="entry name" value="Laminin_G_2"/>
    <property type="match status" value="4"/>
</dbReference>
<keyword evidence="16" id="KW-1185">Reference proteome</keyword>
<dbReference type="PROSITE" id="PS01286">
    <property type="entry name" value="FA58C_2"/>
    <property type="match status" value="1"/>
</dbReference>
<sequence>MARMRRLILFLAITCQICYGYERDKTPFRDMDCLDGGPIGIGVDSGSRIPDGNLWASSSASKIRLPTRGRLMETAGSWTSKVQNSAQYLGVDLGRDYLLTRLQTQGRQGTDEYVTEFMLSFSVDRTTWRFYSNEFGIREMFIGNSNGDMVKTNTLKYPVVARYVRFHPSRWNMVISMRVEVQGCPYTSQTVRFDGGTSYISYDLSTQVPPPSSVEDNIKLRFKTNKQDGVIMFADGNQGDYMSLELSGGTLLFHIDLGSTMKVAGATNELGGNMLDDSQWHDIIIRRNRTNMMLIVDRMETRFETKGAFYRLNVDKKIFIGGVPSFDQKGITVKTNFAGCLENVVFNSLKIIRDAQAGQSGYQMVGSVPDPWNCKFTAPIPMTFFTFDSYAVLRGFDAGGAIRIKFDFRTHDEDGILLHHDMEDGGSIKVKLDDIGYVTYKLITKDNQIIEDMVRNTALDARSEGFADGLWHTFQLHANQQMLNITVDRNAKVSRRSLTVSAGSTYYLGGYTLGISFRGCMRSIDIDVTPVNINDISSADLKDVEIGTCGLVDRCTPNPCEHDGICTQDWSNFNCDCQESGYTGEVCHISSYYLSCEMYKMYTKNDGLEPAIIDPDGSGPLKPFKVQCNGKNEVGKPVETWVGHDSEEDIRVDGYQAPNYYVRKIGYTAASIDELTEVIDRAVSCHQTIDYKCNNSRLLAKPNDSPELHYAWWVGRTFQPMYYWGGAAPGSDKCYCGLTEKGCTGGLATCNCDSGLSTSDSGQLVHKEYLPVLELHFGDTGTTTDNRLGFHKVGPLICQGDNLLDNVITFRKADATIKLATFEAEPSGDIWFQFKTTAMDGVIIHNIGSSLDGNADFIQVRLFNGDTIGFSYNNGNGINVLEYKSTNALNNNFWHTVHVERNRKQAWLRVDNYPEKYLDEGQDEVTRTLDLMGFLVVGATVEDKNGFVGCIRGLRVNGVLQDLRGLVERGDFYYGVSVNCNGKCNSNPCMNGGTCIEGYSGYTCDCAYTPWRGWMCGREVGVNLQTNYQVKYTFDESQGLSATDFMNIRVGFTTKKKQGILLQLRDAENTEYVSLEINNSGGIKFVVDVGSERWELNTPNHGIDYTNGQQHEAKMKREGAGGRVVHLQVDNYPEAIDTLGASLSDSILNNPKFLFVGSNDTKNSAKGFEGCIYRMQVDNIYPLKRAFQDPRPSFVELNPTGKVREDMCGFEEVTQPPDPIETRPIAGGPYTNITFPYSDDGLTPTERGVIGGVVALIFLIIIILAIIGFIYFREKGDYSTKEAKGQDLADNPDTAVVYNQTGVPDIAKRREWFI</sequence>
<evidence type="ECO:0000256" key="7">
    <source>
        <dbReference type="ARBA" id="ARBA00023136"/>
    </source>
</evidence>
<feature type="transmembrane region" description="Helical" evidence="10">
    <location>
        <begin position="1249"/>
        <end position="1272"/>
    </location>
</feature>
<keyword evidence="8" id="KW-1015">Disulfide bond</keyword>
<gene>
    <name evidence="15" type="ORF">KP79_PYT04901</name>
</gene>
<evidence type="ECO:0000256" key="3">
    <source>
        <dbReference type="ARBA" id="ARBA00022536"/>
    </source>
</evidence>
<evidence type="ECO:0000256" key="5">
    <source>
        <dbReference type="ARBA" id="ARBA00022729"/>
    </source>
</evidence>
<evidence type="ECO:0000313" key="16">
    <source>
        <dbReference type="Proteomes" id="UP000242188"/>
    </source>
</evidence>
<dbReference type="SUPFAM" id="SSF49785">
    <property type="entry name" value="Galactose-binding domain-like"/>
    <property type="match status" value="1"/>
</dbReference>
<dbReference type="SMART" id="SM00282">
    <property type="entry name" value="LamG"/>
    <property type="match status" value="4"/>
</dbReference>
<dbReference type="Gene3D" id="2.60.120.200">
    <property type="match status" value="4"/>
</dbReference>
<comment type="caution">
    <text evidence="15">The sequence shown here is derived from an EMBL/GenBank/DDBJ whole genome shotgun (WGS) entry which is preliminary data.</text>
</comment>
<evidence type="ECO:0000256" key="8">
    <source>
        <dbReference type="ARBA" id="ARBA00023157"/>
    </source>
</evidence>
<accession>A0A210PGR6</accession>
<dbReference type="FunFam" id="2.60.120.260:FF:000016">
    <property type="entry name" value="Contactin-associated protein-like 4 isoform 1"/>
    <property type="match status" value="1"/>
</dbReference>
<evidence type="ECO:0000256" key="1">
    <source>
        <dbReference type="ARBA" id="ARBA00004479"/>
    </source>
</evidence>
<dbReference type="Proteomes" id="UP000242188">
    <property type="component" value="Unassembled WGS sequence"/>
</dbReference>
<dbReference type="Gene3D" id="2.10.25.10">
    <property type="entry name" value="Laminin"/>
    <property type="match status" value="2"/>
</dbReference>
<keyword evidence="6 10" id="KW-1133">Transmembrane helix</keyword>
<dbReference type="Gene3D" id="2.60.120.260">
    <property type="entry name" value="Galactose-binding domain-like"/>
    <property type="match status" value="1"/>
</dbReference>
<name>A0A210PGR6_MIZYE</name>
<feature type="domain" description="Laminin G" evidence="13">
    <location>
        <begin position="806"/>
        <end position="980"/>
    </location>
</feature>
<evidence type="ECO:0000256" key="4">
    <source>
        <dbReference type="ARBA" id="ARBA00022692"/>
    </source>
</evidence>
<dbReference type="PROSITE" id="PS50022">
    <property type="entry name" value="FA58C_3"/>
    <property type="match status" value="1"/>
</dbReference>
<keyword evidence="3 9" id="KW-0245">EGF-like domain</keyword>
<dbReference type="InterPro" id="IPR001791">
    <property type="entry name" value="Laminin_G"/>
</dbReference>
<dbReference type="InterPro" id="IPR000742">
    <property type="entry name" value="EGF"/>
</dbReference>
<comment type="subcellular location">
    <subcellularLocation>
        <location evidence="1">Membrane</location>
        <topology evidence="1">Single-pass type I membrane protein</topology>
    </subcellularLocation>
</comment>
<evidence type="ECO:0000256" key="2">
    <source>
        <dbReference type="ARBA" id="ARBA00010241"/>
    </source>
</evidence>
<organism evidence="15 16">
    <name type="scientific">Mizuhopecten yessoensis</name>
    <name type="common">Japanese scallop</name>
    <name type="synonym">Patinopecten yessoensis</name>
    <dbReference type="NCBI Taxonomy" id="6573"/>
    <lineage>
        <taxon>Eukaryota</taxon>
        <taxon>Metazoa</taxon>
        <taxon>Spiralia</taxon>
        <taxon>Lophotrochozoa</taxon>
        <taxon>Mollusca</taxon>
        <taxon>Bivalvia</taxon>
        <taxon>Autobranchia</taxon>
        <taxon>Pteriomorphia</taxon>
        <taxon>Pectinida</taxon>
        <taxon>Pectinoidea</taxon>
        <taxon>Pectinidae</taxon>
        <taxon>Mizuhopecten</taxon>
    </lineage>
</organism>
<dbReference type="InterPro" id="IPR000421">
    <property type="entry name" value="FA58C"/>
</dbReference>
<feature type="domain" description="Laminin G" evidence="13">
    <location>
        <begin position="1021"/>
        <end position="1208"/>
    </location>
</feature>
<dbReference type="CDD" id="cd00057">
    <property type="entry name" value="FA58C"/>
    <property type="match status" value="1"/>
</dbReference>
<feature type="domain" description="Laminin G" evidence="13">
    <location>
        <begin position="380"/>
        <end position="549"/>
    </location>
</feature>
<dbReference type="Pfam" id="PF00008">
    <property type="entry name" value="EGF"/>
    <property type="match status" value="2"/>
</dbReference>
<dbReference type="SUPFAM" id="SSF49899">
    <property type="entry name" value="Concanavalin A-like lectins/glucanases"/>
    <property type="match status" value="4"/>
</dbReference>
<dbReference type="PANTHER" id="PTHR15036">
    <property type="entry name" value="PIKACHURIN-LIKE PROTEIN"/>
    <property type="match status" value="1"/>
</dbReference>
<proteinExistence type="inferred from homology"/>
<dbReference type="InterPro" id="IPR050372">
    <property type="entry name" value="Neurexin-related_CASP"/>
</dbReference>
<keyword evidence="5 11" id="KW-0732">Signal</keyword>
<dbReference type="Pfam" id="PF00754">
    <property type="entry name" value="F5_F8_type_C"/>
    <property type="match status" value="1"/>
</dbReference>
<dbReference type="InterPro" id="IPR013320">
    <property type="entry name" value="ConA-like_dom_sf"/>
</dbReference>
<reference evidence="15 16" key="1">
    <citation type="journal article" date="2017" name="Nat. Ecol. Evol.">
        <title>Scallop genome provides insights into evolution of bilaterian karyotype and development.</title>
        <authorList>
            <person name="Wang S."/>
            <person name="Zhang J."/>
            <person name="Jiao W."/>
            <person name="Li J."/>
            <person name="Xun X."/>
            <person name="Sun Y."/>
            <person name="Guo X."/>
            <person name="Huan P."/>
            <person name="Dong B."/>
            <person name="Zhang L."/>
            <person name="Hu X."/>
            <person name="Sun X."/>
            <person name="Wang J."/>
            <person name="Zhao C."/>
            <person name="Wang Y."/>
            <person name="Wang D."/>
            <person name="Huang X."/>
            <person name="Wang R."/>
            <person name="Lv J."/>
            <person name="Li Y."/>
            <person name="Zhang Z."/>
            <person name="Liu B."/>
            <person name="Lu W."/>
            <person name="Hui Y."/>
            <person name="Liang J."/>
            <person name="Zhou Z."/>
            <person name="Hou R."/>
            <person name="Li X."/>
            <person name="Liu Y."/>
            <person name="Li H."/>
            <person name="Ning X."/>
            <person name="Lin Y."/>
            <person name="Zhao L."/>
            <person name="Xing Q."/>
            <person name="Dou J."/>
            <person name="Li Y."/>
            <person name="Mao J."/>
            <person name="Guo H."/>
            <person name="Dou H."/>
            <person name="Li T."/>
            <person name="Mu C."/>
            <person name="Jiang W."/>
            <person name="Fu Q."/>
            <person name="Fu X."/>
            <person name="Miao Y."/>
            <person name="Liu J."/>
            <person name="Yu Q."/>
            <person name="Li R."/>
            <person name="Liao H."/>
            <person name="Li X."/>
            <person name="Kong Y."/>
            <person name="Jiang Z."/>
            <person name="Chourrout D."/>
            <person name="Li R."/>
            <person name="Bao Z."/>
        </authorList>
    </citation>
    <scope>NUCLEOTIDE SEQUENCE [LARGE SCALE GENOMIC DNA]</scope>
    <source>
        <strain evidence="15 16">PY_sf001</strain>
    </source>
</reference>
<evidence type="ECO:0000259" key="12">
    <source>
        <dbReference type="PROSITE" id="PS50022"/>
    </source>
</evidence>
<feature type="domain" description="EGF-like" evidence="14">
    <location>
        <begin position="981"/>
        <end position="1017"/>
    </location>
</feature>
<feature type="domain" description="Laminin G" evidence="13">
    <location>
        <begin position="189"/>
        <end position="374"/>
    </location>
</feature>
<evidence type="ECO:0000256" key="11">
    <source>
        <dbReference type="SAM" id="SignalP"/>
    </source>
</evidence>
<evidence type="ECO:0000313" key="15">
    <source>
        <dbReference type="EMBL" id="OWF35692.1"/>
    </source>
</evidence>
<dbReference type="Gene3D" id="2.60.120.1000">
    <property type="match status" value="1"/>
</dbReference>
<dbReference type="PROSITE" id="PS50025">
    <property type="entry name" value="LAM_G_DOMAIN"/>
    <property type="match status" value="4"/>
</dbReference>
<dbReference type="CDD" id="cd00054">
    <property type="entry name" value="EGF_CA"/>
    <property type="match status" value="2"/>
</dbReference>
<evidence type="ECO:0000259" key="14">
    <source>
        <dbReference type="PROSITE" id="PS50026"/>
    </source>
</evidence>
<dbReference type="GO" id="GO:0016020">
    <property type="term" value="C:membrane"/>
    <property type="evidence" value="ECO:0007669"/>
    <property type="project" value="UniProtKB-SubCell"/>
</dbReference>
<keyword evidence="4 10" id="KW-0812">Transmembrane</keyword>
<comment type="similarity">
    <text evidence="2">Belongs to the neurexin family.</text>
</comment>
<dbReference type="SMART" id="SM00181">
    <property type="entry name" value="EGF"/>
    <property type="match status" value="2"/>
</dbReference>
<evidence type="ECO:0000256" key="10">
    <source>
        <dbReference type="SAM" id="Phobius"/>
    </source>
</evidence>
<comment type="caution">
    <text evidence="9">Lacks conserved residue(s) required for the propagation of feature annotation.</text>
</comment>
<dbReference type="CDD" id="cd00110">
    <property type="entry name" value="LamG"/>
    <property type="match status" value="4"/>
</dbReference>
<dbReference type="SMART" id="SM00231">
    <property type="entry name" value="FA58C"/>
    <property type="match status" value="1"/>
</dbReference>
<keyword evidence="7 10" id="KW-0472">Membrane</keyword>
<feature type="domain" description="EGF-like" evidence="14">
    <location>
        <begin position="551"/>
        <end position="588"/>
    </location>
</feature>
<evidence type="ECO:0000256" key="6">
    <source>
        <dbReference type="ARBA" id="ARBA00022989"/>
    </source>
</evidence>
<dbReference type="PANTHER" id="PTHR15036:SF49">
    <property type="entry name" value="AXOTACTIN"/>
    <property type="match status" value="1"/>
</dbReference>
<feature type="domain" description="F5/8 type C" evidence="12">
    <location>
        <begin position="36"/>
        <end position="184"/>
    </location>
</feature>
<dbReference type="PROSITE" id="PS50026">
    <property type="entry name" value="EGF_3"/>
    <property type="match status" value="2"/>
</dbReference>
<dbReference type="OrthoDB" id="26719at2759"/>